<evidence type="ECO:0000256" key="4">
    <source>
        <dbReference type="ARBA" id="ARBA00022989"/>
    </source>
</evidence>
<evidence type="ECO:0000313" key="9">
    <source>
        <dbReference type="Proteomes" id="UP000199139"/>
    </source>
</evidence>
<dbReference type="InterPro" id="IPR051449">
    <property type="entry name" value="ABC-2_transporter_component"/>
</dbReference>
<feature type="transmembrane region" description="Helical" evidence="6">
    <location>
        <begin position="345"/>
        <end position="363"/>
    </location>
</feature>
<protein>
    <submittedName>
        <fullName evidence="8">ABC-2 type transport system permease protein</fullName>
    </submittedName>
</protein>
<dbReference type="PANTHER" id="PTHR30294">
    <property type="entry name" value="MEMBRANE COMPONENT OF ABC TRANSPORTER YHHJ-RELATED"/>
    <property type="match status" value="1"/>
</dbReference>
<dbReference type="Proteomes" id="UP000199139">
    <property type="component" value="Unassembled WGS sequence"/>
</dbReference>
<evidence type="ECO:0000256" key="3">
    <source>
        <dbReference type="ARBA" id="ARBA00022692"/>
    </source>
</evidence>
<evidence type="ECO:0000259" key="7">
    <source>
        <dbReference type="Pfam" id="PF12698"/>
    </source>
</evidence>
<evidence type="ECO:0000256" key="1">
    <source>
        <dbReference type="ARBA" id="ARBA00004651"/>
    </source>
</evidence>
<feature type="transmembrane region" description="Helical" evidence="6">
    <location>
        <begin position="235"/>
        <end position="261"/>
    </location>
</feature>
<accession>A0A1I6RHH2</accession>
<feature type="domain" description="ABC-2 type transporter transmembrane" evidence="7">
    <location>
        <begin position="22"/>
        <end position="393"/>
    </location>
</feature>
<organism evidence="8 9">
    <name type="scientific">Halolactibacillus miurensis</name>
    <dbReference type="NCBI Taxonomy" id="306541"/>
    <lineage>
        <taxon>Bacteria</taxon>
        <taxon>Bacillati</taxon>
        <taxon>Bacillota</taxon>
        <taxon>Bacilli</taxon>
        <taxon>Bacillales</taxon>
        <taxon>Bacillaceae</taxon>
        <taxon>Halolactibacillus</taxon>
    </lineage>
</organism>
<sequence length="424" mass="47090">MSLMNKFWVVLSQTYMTRFKSKSFKITTALFLVFILAIGNIDRIIELFNSDEEPSVTTVAVVDETNLYGDYLSNMESQTLQYDVTTESVASLNESVLEGEIDGVLTLSNDESQPFTATLRLEDVLNNSIEYEVNELLQQLKVMVMTEESGIDGEVLKSIYSPVSFQLEAIEKADGTTSKTEEEISGARGLVYVMLFLLYFAVITYGQMIATDIANEKTSRVMEILISSSSPVSQMFAKIIGIALLGLTQISILIATGFFVIQTRASDFEGDFFEVFGFSDIDVSVYVYALVFFLLGYLLYATLSAMLGSLVSRMEDVGQLMFPVIILIVIAFMVSMFGLESPESTLVTVMSYIPFFSPLVMFLRVGLLGIPFYEVMLSIGILLVTIFILGYVGAKVYRGGVLMYGGGFKLKDLKQVMHLSKKSK</sequence>
<dbReference type="EMBL" id="FPAI01000006">
    <property type="protein sequence ID" value="SFS64167.1"/>
    <property type="molecule type" value="Genomic_DNA"/>
</dbReference>
<dbReference type="PANTHER" id="PTHR30294:SF29">
    <property type="entry name" value="MULTIDRUG ABC TRANSPORTER PERMEASE YBHS-RELATED"/>
    <property type="match status" value="1"/>
</dbReference>
<evidence type="ECO:0000256" key="6">
    <source>
        <dbReference type="SAM" id="Phobius"/>
    </source>
</evidence>
<feature type="transmembrane region" description="Helical" evidence="6">
    <location>
        <begin position="320"/>
        <end position="339"/>
    </location>
</feature>
<dbReference type="GO" id="GO:0140359">
    <property type="term" value="F:ABC-type transporter activity"/>
    <property type="evidence" value="ECO:0007669"/>
    <property type="project" value="InterPro"/>
</dbReference>
<evidence type="ECO:0000256" key="2">
    <source>
        <dbReference type="ARBA" id="ARBA00022475"/>
    </source>
</evidence>
<dbReference type="Pfam" id="PF12698">
    <property type="entry name" value="ABC2_membrane_3"/>
    <property type="match status" value="1"/>
</dbReference>
<keyword evidence="5 6" id="KW-0472">Membrane</keyword>
<feature type="transmembrane region" description="Helical" evidence="6">
    <location>
        <begin position="189"/>
        <end position="214"/>
    </location>
</feature>
<dbReference type="Gene3D" id="3.40.190.10">
    <property type="entry name" value="Periplasmic binding protein-like II"/>
    <property type="match status" value="1"/>
</dbReference>
<evidence type="ECO:0000256" key="5">
    <source>
        <dbReference type="ARBA" id="ARBA00023136"/>
    </source>
</evidence>
<proteinExistence type="predicted"/>
<keyword evidence="2" id="KW-1003">Cell membrane</keyword>
<keyword evidence="3 6" id="KW-0812">Transmembrane</keyword>
<dbReference type="InterPro" id="IPR013525">
    <property type="entry name" value="ABC2_TM"/>
</dbReference>
<feature type="transmembrane region" description="Helical" evidence="6">
    <location>
        <begin position="375"/>
        <end position="394"/>
    </location>
</feature>
<dbReference type="GO" id="GO:0005886">
    <property type="term" value="C:plasma membrane"/>
    <property type="evidence" value="ECO:0007669"/>
    <property type="project" value="UniProtKB-SubCell"/>
</dbReference>
<name>A0A1I6RHH2_9BACI</name>
<evidence type="ECO:0000313" key="8">
    <source>
        <dbReference type="EMBL" id="SFS64167.1"/>
    </source>
</evidence>
<keyword evidence="4 6" id="KW-1133">Transmembrane helix</keyword>
<feature type="transmembrane region" description="Helical" evidence="6">
    <location>
        <begin position="285"/>
        <end position="308"/>
    </location>
</feature>
<dbReference type="STRING" id="306541.SAMN05421668_106103"/>
<reference evidence="8 9" key="1">
    <citation type="submission" date="2016-10" db="EMBL/GenBank/DDBJ databases">
        <authorList>
            <person name="de Groot N.N."/>
        </authorList>
    </citation>
    <scope>NUCLEOTIDE SEQUENCE [LARGE SCALE GENOMIC DNA]</scope>
    <source>
        <strain evidence="8 9">DSM 17074</strain>
    </source>
</reference>
<comment type="subcellular location">
    <subcellularLocation>
        <location evidence="1">Cell membrane</location>
        <topology evidence="1">Multi-pass membrane protein</topology>
    </subcellularLocation>
</comment>
<gene>
    <name evidence="8" type="ORF">SAMN05421668_106103</name>
</gene>
<dbReference type="AlphaFoldDB" id="A0A1I6RHH2"/>